<reference evidence="7 8" key="1">
    <citation type="submission" date="2016-03" db="EMBL/GenBank/DDBJ databases">
        <title>EvidentialGene: Evidence-directed Construction of Genes on Genomes.</title>
        <authorList>
            <person name="Gilbert D.G."/>
            <person name="Choi J.-H."/>
            <person name="Mockaitis K."/>
            <person name="Colbourne J."/>
            <person name="Pfrender M."/>
        </authorList>
    </citation>
    <scope>NUCLEOTIDE SEQUENCE [LARGE SCALE GENOMIC DNA]</scope>
    <source>
        <strain evidence="7 8">Xinb3</strain>
        <tissue evidence="7">Complete organism</tissue>
    </source>
</reference>
<gene>
    <name evidence="7" type="ORF">APZ42_025308</name>
</gene>
<evidence type="ECO:0000256" key="3">
    <source>
        <dbReference type="ARBA" id="ARBA00022989"/>
    </source>
</evidence>
<comment type="caution">
    <text evidence="7">The sequence shown here is derived from an EMBL/GenBank/DDBJ whole genome shotgun (WGS) entry which is preliminary data.</text>
</comment>
<name>A0A164T814_9CRUS</name>
<keyword evidence="8" id="KW-1185">Reference proteome</keyword>
<protein>
    <submittedName>
        <fullName evidence="7">Transmembrane protein 205</fullName>
    </submittedName>
</protein>
<evidence type="ECO:0000256" key="2">
    <source>
        <dbReference type="ARBA" id="ARBA00022692"/>
    </source>
</evidence>
<evidence type="ECO:0000256" key="4">
    <source>
        <dbReference type="ARBA" id="ARBA00023136"/>
    </source>
</evidence>
<keyword evidence="2 5" id="KW-0812">Transmembrane</keyword>
<dbReference type="OrthoDB" id="1641132at2759"/>
<keyword evidence="3 5" id="KW-1133">Transmembrane helix</keyword>
<evidence type="ECO:0000313" key="7">
    <source>
        <dbReference type="EMBL" id="KZS10255.1"/>
    </source>
</evidence>
<dbReference type="PANTHER" id="PTHR23241">
    <property type="entry name" value="LATE EMBRYOGENESIS ABUNDANT PLANTS LEA-RELATED"/>
    <property type="match status" value="1"/>
</dbReference>
<evidence type="ECO:0000313" key="8">
    <source>
        <dbReference type="Proteomes" id="UP000076858"/>
    </source>
</evidence>
<comment type="subcellular location">
    <subcellularLocation>
        <location evidence="1">Membrane</location>
    </subcellularLocation>
</comment>
<dbReference type="AlphaFoldDB" id="A0A164T814"/>
<feature type="transmembrane region" description="Helical" evidence="5">
    <location>
        <begin position="117"/>
        <end position="135"/>
    </location>
</feature>
<keyword evidence="4 5" id="KW-0472">Membrane</keyword>
<dbReference type="EMBL" id="LRGB01001865">
    <property type="protein sequence ID" value="KZS10255.1"/>
    <property type="molecule type" value="Genomic_DNA"/>
</dbReference>
<dbReference type="PANTHER" id="PTHR23241:SF102">
    <property type="entry name" value="LD23009P"/>
    <property type="match status" value="1"/>
</dbReference>
<dbReference type="InterPro" id="IPR053009">
    <property type="entry name" value="Xanthocillin_Biosynth-Assoc"/>
</dbReference>
<dbReference type="GO" id="GO:0016020">
    <property type="term" value="C:membrane"/>
    <property type="evidence" value="ECO:0007669"/>
    <property type="project" value="UniProtKB-SubCell"/>
</dbReference>
<evidence type="ECO:0000259" key="6">
    <source>
        <dbReference type="Pfam" id="PF13664"/>
    </source>
</evidence>
<feature type="transmembrane region" description="Helical" evidence="5">
    <location>
        <begin position="155"/>
        <end position="183"/>
    </location>
</feature>
<proteinExistence type="predicted"/>
<evidence type="ECO:0000256" key="1">
    <source>
        <dbReference type="ARBA" id="ARBA00004370"/>
    </source>
</evidence>
<dbReference type="Proteomes" id="UP000076858">
    <property type="component" value="Unassembled WGS sequence"/>
</dbReference>
<accession>A0A164T814</accession>
<sequence>MCQIVSSNRSDVEDISTSLPARRIMRRPHFVGNSKDILLCPVMGKLTLPPDQFEKKRRAGPSAPPPIPSLAKEEKHSCLICSHFVEDASAGSSPSPTNSEVTFVSVFQVLRRSTQPAHFLIMSAVIALAMIFYPGKTSLVKLEIQTPVDSTLWPLLYLSSFSLLFGAQMWMTFVSGLVLLFILPRHTFACVQSALFPKYMILNGVTALAVLISFVQTKKVWSSQENYQVMGLTVNCLCPLIARIIVVPSLLERIKAKVILERAAGHGPEAGPKLTSATDALLQQCPTYRRTCQRFRQLHAIVATVNIVTLACNAFHLYYLASKISFHH</sequence>
<dbReference type="InterPro" id="IPR025423">
    <property type="entry name" value="TMEM205-like"/>
</dbReference>
<feature type="transmembrane region" description="Helical" evidence="5">
    <location>
        <begin position="298"/>
        <end position="321"/>
    </location>
</feature>
<feature type="transmembrane region" description="Helical" evidence="5">
    <location>
        <begin position="195"/>
        <end position="215"/>
    </location>
</feature>
<dbReference type="Pfam" id="PF13664">
    <property type="entry name" value="DUF4149"/>
    <property type="match status" value="1"/>
</dbReference>
<feature type="transmembrane region" description="Helical" evidence="5">
    <location>
        <begin position="227"/>
        <end position="251"/>
    </location>
</feature>
<feature type="domain" description="TMEM205-like" evidence="6">
    <location>
        <begin position="160"/>
        <end position="250"/>
    </location>
</feature>
<evidence type="ECO:0000256" key="5">
    <source>
        <dbReference type="SAM" id="Phobius"/>
    </source>
</evidence>
<organism evidence="7 8">
    <name type="scientific">Daphnia magna</name>
    <dbReference type="NCBI Taxonomy" id="35525"/>
    <lineage>
        <taxon>Eukaryota</taxon>
        <taxon>Metazoa</taxon>
        <taxon>Ecdysozoa</taxon>
        <taxon>Arthropoda</taxon>
        <taxon>Crustacea</taxon>
        <taxon>Branchiopoda</taxon>
        <taxon>Diplostraca</taxon>
        <taxon>Cladocera</taxon>
        <taxon>Anomopoda</taxon>
        <taxon>Daphniidae</taxon>
        <taxon>Daphnia</taxon>
    </lineage>
</organism>